<dbReference type="Pfam" id="PF02653">
    <property type="entry name" value="BPD_transp_2"/>
    <property type="match status" value="1"/>
</dbReference>
<protein>
    <submittedName>
        <fullName evidence="9">High-affinity branched-chain amino acid transport system permease protein LivH</fullName>
    </submittedName>
</protein>
<dbReference type="EMBL" id="CP013652">
    <property type="protein sequence ID" value="ALS22598.1"/>
    <property type="molecule type" value="Genomic_DNA"/>
</dbReference>
<dbReference type="PANTHER" id="PTHR11795:SF445">
    <property type="entry name" value="AMINO ACID ABC TRANSPORTER PERMEASE PROTEIN"/>
    <property type="match status" value="1"/>
</dbReference>
<dbReference type="RefSeq" id="WP_062408812.1">
    <property type="nucleotide sequence ID" value="NZ_BJCS01000001.1"/>
</dbReference>
<dbReference type="Proteomes" id="UP000061660">
    <property type="component" value="Chromosome"/>
</dbReference>
<evidence type="ECO:0000313" key="9">
    <source>
        <dbReference type="EMBL" id="ALS22598.1"/>
    </source>
</evidence>
<dbReference type="KEGG" id="pnp:IJ22_22240"/>
<evidence type="ECO:0000256" key="7">
    <source>
        <dbReference type="ARBA" id="ARBA00023136"/>
    </source>
</evidence>
<accession>A0A0U2VPA9</accession>
<dbReference type="GO" id="GO:0006865">
    <property type="term" value="P:amino acid transport"/>
    <property type="evidence" value="ECO:0007669"/>
    <property type="project" value="UniProtKB-KW"/>
</dbReference>
<dbReference type="InterPro" id="IPR052157">
    <property type="entry name" value="BCAA_transport_permease"/>
</dbReference>
<dbReference type="AlphaFoldDB" id="A0A0U2VPA9"/>
<keyword evidence="7" id="KW-0472">Membrane</keyword>
<evidence type="ECO:0000256" key="2">
    <source>
        <dbReference type="ARBA" id="ARBA00022448"/>
    </source>
</evidence>
<evidence type="ECO:0000256" key="6">
    <source>
        <dbReference type="ARBA" id="ARBA00022989"/>
    </source>
</evidence>
<evidence type="ECO:0000256" key="5">
    <source>
        <dbReference type="ARBA" id="ARBA00022970"/>
    </source>
</evidence>
<gene>
    <name evidence="9" type="ORF">IJ22_22240</name>
</gene>
<sequence>MELFVQVLINGLLIGGIYALISIGLTLLFGVVDIVNFAHGEFVMLGMYTSYWVWVFSGMDPLVTLFISVPAMFIVGVVIQKYLFTHIMKAPPLTQIFLTVGLQLALQNGALMMFGSTTRAINFGWRESVIRFGEFVVPVNMLVAFVLSIVMAALLFLFLSKTDLGKAMKAARLDRETAMLMGINTNRIFLIAAGISAALTGAAGTAIGTFQYVQPLAGAHFGLMAYIVVILGALGNLKGAFVGGLILGIAESMGIQYISANSGLLAAFILFLVVLMIKPNGLFSSKGAT</sequence>
<dbReference type="GO" id="GO:0022857">
    <property type="term" value="F:transmembrane transporter activity"/>
    <property type="evidence" value="ECO:0007669"/>
    <property type="project" value="InterPro"/>
</dbReference>
<evidence type="ECO:0000256" key="8">
    <source>
        <dbReference type="ARBA" id="ARBA00037998"/>
    </source>
</evidence>
<evidence type="ECO:0000256" key="4">
    <source>
        <dbReference type="ARBA" id="ARBA00022692"/>
    </source>
</evidence>
<dbReference type="PANTHER" id="PTHR11795">
    <property type="entry name" value="BRANCHED-CHAIN AMINO ACID TRANSPORT SYSTEM PERMEASE PROTEIN LIVH"/>
    <property type="match status" value="1"/>
</dbReference>
<proteinExistence type="inferred from homology"/>
<dbReference type="InterPro" id="IPR001851">
    <property type="entry name" value="ABC_transp_permease"/>
</dbReference>
<evidence type="ECO:0000313" key="10">
    <source>
        <dbReference type="Proteomes" id="UP000061660"/>
    </source>
</evidence>
<keyword evidence="3" id="KW-1003">Cell membrane</keyword>
<keyword evidence="5" id="KW-0029">Amino-acid transport</keyword>
<keyword evidence="6" id="KW-1133">Transmembrane helix</keyword>
<dbReference type="GO" id="GO:0005886">
    <property type="term" value="C:plasma membrane"/>
    <property type="evidence" value="ECO:0007669"/>
    <property type="project" value="UniProtKB-SubCell"/>
</dbReference>
<keyword evidence="2" id="KW-0813">Transport</keyword>
<comment type="similarity">
    <text evidence="8">Belongs to the binding-protein-dependent transport system permease family. LivHM subfamily.</text>
</comment>
<comment type="subcellular location">
    <subcellularLocation>
        <location evidence="1">Cell membrane</location>
        <topology evidence="1">Multi-pass membrane protein</topology>
    </subcellularLocation>
</comment>
<dbReference type="PATRIC" id="fig|162209.4.peg.2367"/>
<name>A0A0U2VPA9_9BACL</name>
<keyword evidence="10" id="KW-1185">Reference proteome</keyword>
<evidence type="ECO:0000256" key="1">
    <source>
        <dbReference type="ARBA" id="ARBA00004651"/>
    </source>
</evidence>
<dbReference type="CDD" id="cd06582">
    <property type="entry name" value="TM_PBP1_LivH_like"/>
    <property type="match status" value="1"/>
</dbReference>
<evidence type="ECO:0000256" key="3">
    <source>
        <dbReference type="ARBA" id="ARBA00022475"/>
    </source>
</evidence>
<dbReference type="STRING" id="162209.IJ22_22240"/>
<reference evidence="10" key="1">
    <citation type="submission" date="2015-12" db="EMBL/GenBank/DDBJ databases">
        <title>Complete genome sequences of two moderately thermophilic Paenibacillus species.</title>
        <authorList>
            <person name="Butler R.III."/>
            <person name="Wang J."/>
            <person name="Stark B.C."/>
            <person name="Pombert J.-F."/>
        </authorList>
    </citation>
    <scope>NUCLEOTIDE SEQUENCE [LARGE SCALE GENOMIC DNA]</scope>
    <source>
        <strain evidence="10">32O-Y</strain>
    </source>
</reference>
<reference evidence="9 10" key="2">
    <citation type="journal article" date="2016" name="Genome Announc.">
        <title>Complete Genome Sequences of Two Interactive Moderate Thermophiles, Paenibacillus napthalenovorans 32O-Y and Paenibacillus sp. 32O-W.</title>
        <authorList>
            <person name="Butler R.R.III."/>
            <person name="Wang J."/>
            <person name="Stark B.C."/>
            <person name="Pombert J.F."/>
        </authorList>
    </citation>
    <scope>NUCLEOTIDE SEQUENCE [LARGE SCALE GENOMIC DNA]</scope>
    <source>
        <strain evidence="9 10">32O-Y</strain>
    </source>
</reference>
<organism evidence="9 10">
    <name type="scientific">Paenibacillus naphthalenovorans</name>
    <dbReference type="NCBI Taxonomy" id="162209"/>
    <lineage>
        <taxon>Bacteria</taxon>
        <taxon>Bacillati</taxon>
        <taxon>Bacillota</taxon>
        <taxon>Bacilli</taxon>
        <taxon>Bacillales</taxon>
        <taxon>Paenibacillaceae</taxon>
        <taxon>Paenibacillus</taxon>
    </lineage>
</organism>
<keyword evidence="4" id="KW-0812">Transmembrane</keyword>